<sequence>MVASPALQVVDVADLPDYPIDTDASMAAHYFTTFYHDRWLNSELHLTGSLEVQACALNLFFIAQKQTPVGTLPDNDAILARLLRIDLQMWKDLRARALSPLHKWRRCRCGDEIRLMHPIVTEVLLQALGRREAREASNSEKAVYQRLQRLRSAMRDMGLSKDVVGDDRLVERIDGWMLENVKGHRRKAAYDAAILHASQMKWFGGVGTAR</sequence>
<proteinExistence type="predicted"/>
<protein>
    <recommendedName>
        <fullName evidence="3">DUF1376 domain-containing protein</fullName>
    </recommendedName>
</protein>
<keyword evidence="2" id="KW-1185">Reference proteome</keyword>
<dbReference type="Proteomes" id="UP000195273">
    <property type="component" value="Chromosome"/>
</dbReference>
<evidence type="ECO:0000313" key="2">
    <source>
        <dbReference type="Proteomes" id="UP000195273"/>
    </source>
</evidence>
<name>A0A1Y0EHS0_9RHOB</name>
<reference evidence="1 2" key="1">
    <citation type="submission" date="2017-05" db="EMBL/GenBank/DDBJ databases">
        <title>Genome Sequence of Loktanella vestfoldensis Strain SMR4r Isolated from a Culture of the Diatom Skeletonema marinoi.</title>
        <authorList>
            <person name="Topel M."/>
            <person name="Pinder M.I.M."/>
            <person name="Johansson O.N."/>
            <person name="Kourtchenko O."/>
            <person name="Godhe A."/>
            <person name="Clarke A.K."/>
        </authorList>
    </citation>
    <scope>NUCLEOTIDE SEQUENCE [LARGE SCALE GENOMIC DNA]</scope>
    <source>
        <strain evidence="1 2">SMR4r</strain>
    </source>
</reference>
<gene>
    <name evidence="1" type="ORF">LOKVESSMR4R_03722</name>
</gene>
<evidence type="ECO:0000313" key="1">
    <source>
        <dbReference type="EMBL" id="ARU02988.1"/>
    </source>
</evidence>
<evidence type="ECO:0008006" key="3">
    <source>
        <dbReference type="Google" id="ProtNLM"/>
    </source>
</evidence>
<dbReference type="KEGG" id="lvs:LOKVESSMR4R_03722"/>
<dbReference type="EMBL" id="CP021431">
    <property type="protein sequence ID" value="ARU02988.1"/>
    <property type="molecule type" value="Genomic_DNA"/>
</dbReference>
<dbReference type="AlphaFoldDB" id="A0A1Y0EHS0"/>
<organism evidence="1 2">
    <name type="scientific">Yoonia vestfoldensis</name>
    <dbReference type="NCBI Taxonomy" id="245188"/>
    <lineage>
        <taxon>Bacteria</taxon>
        <taxon>Pseudomonadati</taxon>
        <taxon>Pseudomonadota</taxon>
        <taxon>Alphaproteobacteria</taxon>
        <taxon>Rhodobacterales</taxon>
        <taxon>Paracoccaceae</taxon>
        <taxon>Yoonia</taxon>
    </lineage>
</organism>
<accession>A0A1Y0EHS0</accession>